<dbReference type="PROSITE" id="PS51257">
    <property type="entry name" value="PROKAR_LIPOPROTEIN"/>
    <property type="match status" value="1"/>
</dbReference>
<dbReference type="EMBL" id="VDGH01000013">
    <property type="protein sequence ID" value="TQR09616.1"/>
    <property type="molecule type" value="Genomic_DNA"/>
</dbReference>
<protein>
    <recommendedName>
        <fullName evidence="4">Lipoprotein</fullName>
    </recommendedName>
</protein>
<name>A0A544SWP2_9BACI</name>
<keyword evidence="3" id="KW-1185">Reference proteome</keyword>
<accession>A0A544SWP2</accession>
<dbReference type="AlphaFoldDB" id="A0A544SWP2"/>
<evidence type="ECO:0000256" key="1">
    <source>
        <dbReference type="SAM" id="SignalP"/>
    </source>
</evidence>
<organism evidence="2 3">
    <name type="scientific">Psychrobacillus lasiicapitis</name>
    <dbReference type="NCBI Taxonomy" id="1636719"/>
    <lineage>
        <taxon>Bacteria</taxon>
        <taxon>Bacillati</taxon>
        <taxon>Bacillota</taxon>
        <taxon>Bacilli</taxon>
        <taxon>Bacillales</taxon>
        <taxon>Bacillaceae</taxon>
        <taxon>Psychrobacillus</taxon>
    </lineage>
</organism>
<evidence type="ECO:0000313" key="3">
    <source>
        <dbReference type="Proteomes" id="UP000317316"/>
    </source>
</evidence>
<keyword evidence="1" id="KW-0732">Signal</keyword>
<evidence type="ECO:0000313" key="2">
    <source>
        <dbReference type="EMBL" id="TQR09616.1"/>
    </source>
</evidence>
<proteinExistence type="predicted"/>
<feature type="signal peptide" evidence="1">
    <location>
        <begin position="1"/>
        <end position="26"/>
    </location>
</feature>
<comment type="caution">
    <text evidence="2">The sequence shown here is derived from an EMBL/GenBank/DDBJ whole genome shotgun (WGS) entry which is preliminary data.</text>
</comment>
<dbReference type="Proteomes" id="UP000317316">
    <property type="component" value="Unassembled WGS sequence"/>
</dbReference>
<sequence>MKPLMRIFIPTFTIILLSACSPNSDAENATNDNKLPAVEVESDATQDPTAHESNQTNPEMTQAEVIEAIKTDLKTNLTKLLPSELPLQNEKYLTATTTSDESHYEVVFYESNEPTAINHETSADGQIIARLHAQKYESKQEADEQIAFENFSELGGQPIDLGYGITGYQDAGAGSMWTSWNEGRWAIATHTRTTDGEKGEELAKEATEFLETHTLPIPKPNGFAHIDVYQSNNRIAWQNENVVYMLDEVKDPMIALEIVTSIE</sequence>
<dbReference type="OrthoDB" id="2138638at2"/>
<dbReference type="RefSeq" id="WP_142540591.1">
    <property type="nucleotide sequence ID" value="NZ_BMIE01000002.1"/>
</dbReference>
<gene>
    <name evidence="2" type="ORF">FG382_19750</name>
</gene>
<feature type="chain" id="PRO_5039714892" description="Lipoprotein" evidence="1">
    <location>
        <begin position="27"/>
        <end position="263"/>
    </location>
</feature>
<reference evidence="2 3" key="1">
    <citation type="submission" date="2019-05" db="EMBL/GenBank/DDBJ databases">
        <title>Psychrobacillus vulpis sp. nov., a new species isolated from feces of a red fox that inhabits in The Tablas de Daimiel Natural Park, Albacete, Spain.</title>
        <authorList>
            <person name="Rodriguez M."/>
            <person name="Reina J.C."/>
            <person name="Bejar V."/>
            <person name="Llamas I."/>
        </authorList>
    </citation>
    <scope>NUCLEOTIDE SEQUENCE [LARGE SCALE GENOMIC DNA]</scope>
    <source>
        <strain evidence="2 3">NEAU-3TGS17</strain>
    </source>
</reference>
<evidence type="ECO:0008006" key="4">
    <source>
        <dbReference type="Google" id="ProtNLM"/>
    </source>
</evidence>